<evidence type="ECO:0000313" key="4">
    <source>
        <dbReference type="Proteomes" id="UP001224418"/>
    </source>
</evidence>
<reference evidence="3 4" key="1">
    <citation type="submission" date="2023-07" db="EMBL/GenBank/DDBJ databases">
        <title>Genomic Encyclopedia of Type Strains, Phase IV (KMG-IV): sequencing the most valuable type-strain genomes for metagenomic binning, comparative biology and taxonomic classification.</title>
        <authorList>
            <person name="Goeker M."/>
        </authorList>
    </citation>
    <scope>NUCLEOTIDE SEQUENCE [LARGE SCALE GENOMIC DNA]</scope>
    <source>
        <strain evidence="3 4">DSM 1400</strain>
    </source>
</reference>
<dbReference type="InterPro" id="IPR010982">
    <property type="entry name" value="Lambda_DNA-bd_dom_sf"/>
</dbReference>
<gene>
    <name evidence="3" type="ORF">QOZ93_001482</name>
</gene>
<protein>
    <submittedName>
        <fullName evidence="3">Transcriptional regulator with XRE-family HTH domain</fullName>
    </submittedName>
</protein>
<evidence type="ECO:0000256" key="1">
    <source>
        <dbReference type="ARBA" id="ARBA00023125"/>
    </source>
</evidence>
<sequence>MNKIKKIRLFKGLTVQSLSNKSGVAIGYIADLENGKALNPTIKTLSKIAKALQVEVIDLLDS</sequence>
<dbReference type="EMBL" id="JAUSWN010000011">
    <property type="protein sequence ID" value="MDQ0479740.1"/>
    <property type="molecule type" value="Genomic_DNA"/>
</dbReference>
<dbReference type="SUPFAM" id="SSF47413">
    <property type="entry name" value="lambda repressor-like DNA-binding domains"/>
    <property type="match status" value="1"/>
</dbReference>
<keyword evidence="4" id="KW-1185">Reference proteome</keyword>
<dbReference type="SMART" id="SM00530">
    <property type="entry name" value="HTH_XRE"/>
    <property type="match status" value="1"/>
</dbReference>
<comment type="caution">
    <text evidence="3">The sequence shown here is derived from an EMBL/GenBank/DDBJ whole genome shotgun (WGS) entry which is preliminary data.</text>
</comment>
<dbReference type="PANTHER" id="PTHR46797:SF1">
    <property type="entry name" value="METHYLPHOSPHONATE SYNTHASE"/>
    <property type="match status" value="1"/>
</dbReference>
<evidence type="ECO:0000259" key="2">
    <source>
        <dbReference type="PROSITE" id="PS50943"/>
    </source>
</evidence>
<dbReference type="Pfam" id="PF01381">
    <property type="entry name" value="HTH_3"/>
    <property type="match status" value="1"/>
</dbReference>
<dbReference type="CDD" id="cd00093">
    <property type="entry name" value="HTH_XRE"/>
    <property type="match status" value="1"/>
</dbReference>
<name>A0ABU0JTK8_HATLI</name>
<dbReference type="Proteomes" id="UP001224418">
    <property type="component" value="Unassembled WGS sequence"/>
</dbReference>
<proteinExistence type="predicted"/>
<dbReference type="PANTHER" id="PTHR46797">
    <property type="entry name" value="HTH-TYPE TRANSCRIPTIONAL REGULATOR"/>
    <property type="match status" value="1"/>
</dbReference>
<feature type="domain" description="HTH cro/C1-type" evidence="2">
    <location>
        <begin position="4"/>
        <end position="59"/>
    </location>
</feature>
<dbReference type="PROSITE" id="PS50943">
    <property type="entry name" value="HTH_CROC1"/>
    <property type="match status" value="1"/>
</dbReference>
<keyword evidence="1" id="KW-0238">DNA-binding</keyword>
<dbReference type="Gene3D" id="1.10.260.40">
    <property type="entry name" value="lambda repressor-like DNA-binding domains"/>
    <property type="match status" value="1"/>
</dbReference>
<organism evidence="3 4">
    <name type="scientific">Hathewaya limosa</name>
    <name type="common">Clostridium limosum</name>
    <dbReference type="NCBI Taxonomy" id="1536"/>
    <lineage>
        <taxon>Bacteria</taxon>
        <taxon>Bacillati</taxon>
        <taxon>Bacillota</taxon>
        <taxon>Clostridia</taxon>
        <taxon>Eubacteriales</taxon>
        <taxon>Clostridiaceae</taxon>
        <taxon>Hathewaya</taxon>
    </lineage>
</organism>
<evidence type="ECO:0000313" key="3">
    <source>
        <dbReference type="EMBL" id="MDQ0479740.1"/>
    </source>
</evidence>
<dbReference type="InterPro" id="IPR001387">
    <property type="entry name" value="Cro/C1-type_HTH"/>
</dbReference>
<dbReference type="RefSeq" id="WP_111941945.1">
    <property type="nucleotide sequence ID" value="NZ_BAAACJ010000036.1"/>
</dbReference>
<accession>A0ABU0JTK8</accession>
<dbReference type="InterPro" id="IPR050807">
    <property type="entry name" value="TransReg_Diox_bact_type"/>
</dbReference>